<dbReference type="Proteomes" id="UP000054010">
    <property type="component" value="Unassembled WGS sequence"/>
</dbReference>
<gene>
    <name evidence="7" type="ORF">OSCT_1544</name>
</gene>
<dbReference type="OrthoDB" id="9773999at2"/>
<protein>
    <recommendedName>
        <fullName evidence="3">RNA pseudouridylate synthase</fullName>
    </recommendedName>
    <alternativeName>
        <fullName evidence="4">RNA-uridine isomerase</fullName>
    </alternativeName>
</protein>
<comment type="similarity">
    <text evidence="2">Belongs to the pseudouridine synthase RluA family.</text>
</comment>
<evidence type="ECO:0000256" key="5">
    <source>
        <dbReference type="PROSITE-ProRule" id="PRU00182"/>
    </source>
</evidence>
<dbReference type="eggNOG" id="COG0564">
    <property type="taxonomic scope" value="Bacteria"/>
</dbReference>
<evidence type="ECO:0000256" key="4">
    <source>
        <dbReference type="ARBA" id="ARBA00033164"/>
    </source>
</evidence>
<evidence type="ECO:0000259" key="6">
    <source>
        <dbReference type="Pfam" id="PF00849"/>
    </source>
</evidence>
<sequence>MQLQHTIEKAVPLQEIAEALMPATGAQIVTRGGAWLNGQRVTDPATPCQPGQMLALRLPPAGGYTDVVLQASDILYEDAWLIATNKRLGWYVNATPWDAQGHVLAALQRYLHARDGAAPPLHLAHQLDRDTSGVLLISREPAINAALTAAFAGGHVAKTYTCIVAGVPDASGEVRSGHGRSAKGLWRTYPLEEVGRELPSGGGRVKLAHTSYLRQRILEDAAQVQCTPHTGRTHQIRLHMALLGHPLLGDSRYGGPSVYAGISLPGHLLHAAHLALKHPHTQEVLAISSPLPDLLQRLLIP</sequence>
<dbReference type="PROSITE" id="PS50889">
    <property type="entry name" value="S4"/>
    <property type="match status" value="1"/>
</dbReference>
<dbReference type="InterPro" id="IPR020103">
    <property type="entry name" value="PsdUridine_synth_cat_dom_sf"/>
</dbReference>
<dbReference type="CDD" id="cd02869">
    <property type="entry name" value="PseudoU_synth_RluA_like"/>
    <property type="match status" value="1"/>
</dbReference>
<evidence type="ECO:0000256" key="2">
    <source>
        <dbReference type="ARBA" id="ARBA00010876"/>
    </source>
</evidence>
<evidence type="ECO:0000256" key="3">
    <source>
        <dbReference type="ARBA" id="ARBA00031870"/>
    </source>
</evidence>
<evidence type="ECO:0000256" key="1">
    <source>
        <dbReference type="ARBA" id="ARBA00000073"/>
    </source>
</evidence>
<dbReference type="PANTHER" id="PTHR21600">
    <property type="entry name" value="MITOCHONDRIAL RNA PSEUDOURIDINE SYNTHASE"/>
    <property type="match status" value="1"/>
</dbReference>
<comment type="catalytic activity">
    <reaction evidence="1">
        <text>a uridine in RNA = a pseudouridine in RNA</text>
        <dbReference type="Rhea" id="RHEA:48348"/>
        <dbReference type="Rhea" id="RHEA-COMP:12068"/>
        <dbReference type="Rhea" id="RHEA-COMP:12069"/>
        <dbReference type="ChEBI" id="CHEBI:65314"/>
        <dbReference type="ChEBI" id="CHEBI:65315"/>
    </reaction>
</comment>
<dbReference type="STRING" id="765420.OSCT_1544"/>
<dbReference type="InterPro" id="IPR050188">
    <property type="entry name" value="RluA_PseudoU_synthase"/>
</dbReference>
<dbReference type="EMBL" id="ADVR01000048">
    <property type="protein sequence ID" value="EFO80604.1"/>
    <property type="molecule type" value="Genomic_DNA"/>
</dbReference>
<accession>E1IDZ3</accession>
<dbReference type="PANTHER" id="PTHR21600:SF44">
    <property type="entry name" value="RIBOSOMAL LARGE SUBUNIT PSEUDOURIDINE SYNTHASE D"/>
    <property type="match status" value="1"/>
</dbReference>
<dbReference type="Gene3D" id="3.30.2350.10">
    <property type="entry name" value="Pseudouridine synthase"/>
    <property type="match status" value="1"/>
</dbReference>
<dbReference type="GO" id="GO:0003723">
    <property type="term" value="F:RNA binding"/>
    <property type="evidence" value="ECO:0007669"/>
    <property type="project" value="UniProtKB-KW"/>
</dbReference>
<name>E1IDZ3_9CHLR</name>
<dbReference type="GO" id="GO:0140098">
    <property type="term" value="F:catalytic activity, acting on RNA"/>
    <property type="evidence" value="ECO:0007669"/>
    <property type="project" value="UniProtKB-ARBA"/>
</dbReference>
<reference evidence="7 8" key="1">
    <citation type="journal article" date="2011" name="J. Bacteriol.">
        <title>Draft genome sequence of the anoxygenic filamentous phototrophic bacterium Oscillochloris trichoides subsp. DG-6.</title>
        <authorList>
            <person name="Kuznetsov B.B."/>
            <person name="Ivanovsky R.N."/>
            <person name="Keppen O.I."/>
            <person name="Sukhacheva M.V."/>
            <person name="Bumazhkin B.K."/>
            <person name="Patutina E.O."/>
            <person name="Beletsky A.V."/>
            <person name="Mardanov A.V."/>
            <person name="Baslerov R.V."/>
            <person name="Panteleeva A.N."/>
            <person name="Kolganova T.V."/>
            <person name="Ravin N.V."/>
            <person name="Skryabin K.G."/>
        </authorList>
    </citation>
    <scope>NUCLEOTIDE SEQUENCE [LARGE SCALE GENOMIC DNA]</scope>
    <source>
        <strain evidence="7 8">DG-6</strain>
    </source>
</reference>
<comment type="caution">
    <text evidence="7">The sequence shown here is derived from an EMBL/GenBank/DDBJ whole genome shotgun (WGS) entry which is preliminary data.</text>
</comment>
<dbReference type="GO" id="GO:0000455">
    <property type="term" value="P:enzyme-directed rRNA pseudouridine synthesis"/>
    <property type="evidence" value="ECO:0007669"/>
    <property type="project" value="TreeGrafter"/>
</dbReference>
<evidence type="ECO:0000313" key="7">
    <source>
        <dbReference type="EMBL" id="EFO80604.1"/>
    </source>
</evidence>
<dbReference type="InterPro" id="IPR006145">
    <property type="entry name" value="PsdUridine_synth_RsuA/RluA"/>
</dbReference>
<dbReference type="Pfam" id="PF00849">
    <property type="entry name" value="PseudoU_synth_2"/>
    <property type="match status" value="1"/>
</dbReference>
<dbReference type="CDD" id="cd00165">
    <property type="entry name" value="S4"/>
    <property type="match status" value="1"/>
</dbReference>
<keyword evidence="5" id="KW-0694">RNA-binding</keyword>
<dbReference type="GO" id="GO:0009982">
    <property type="term" value="F:pseudouridine synthase activity"/>
    <property type="evidence" value="ECO:0007669"/>
    <property type="project" value="InterPro"/>
</dbReference>
<keyword evidence="8" id="KW-1185">Reference proteome</keyword>
<organism evidence="7 8">
    <name type="scientific">Oscillochloris trichoides DG-6</name>
    <dbReference type="NCBI Taxonomy" id="765420"/>
    <lineage>
        <taxon>Bacteria</taxon>
        <taxon>Bacillati</taxon>
        <taxon>Chloroflexota</taxon>
        <taxon>Chloroflexia</taxon>
        <taxon>Chloroflexales</taxon>
        <taxon>Chloroflexineae</taxon>
        <taxon>Oscillochloridaceae</taxon>
        <taxon>Oscillochloris</taxon>
    </lineage>
</organism>
<dbReference type="HOGENOM" id="CLU_016902_11_3_0"/>
<dbReference type="SUPFAM" id="SSF55120">
    <property type="entry name" value="Pseudouridine synthase"/>
    <property type="match status" value="1"/>
</dbReference>
<proteinExistence type="inferred from homology"/>
<evidence type="ECO:0000313" key="8">
    <source>
        <dbReference type="Proteomes" id="UP000054010"/>
    </source>
</evidence>
<dbReference type="AlphaFoldDB" id="E1IDZ3"/>
<feature type="domain" description="Pseudouridine synthase RsuA/RluA-like" evidence="6">
    <location>
        <begin position="85"/>
        <end position="241"/>
    </location>
</feature>